<dbReference type="AlphaFoldDB" id="A0A915DNW9"/>
<accession>A0A915DNW9</accession>
<evidence type="ECO:0000313" key="3">
    <source>
        <dbReference type="WBParaSite" id="jg21990"/>
    </source>
</evidence>
<name>A0A915DNW9_9BILA</name>
<dbReference type="Proteomes" id="UP000887574">
    <property type="component" value="Unplaced"/>
</dbReference>
<organism evidence="2 3">
    <name type="scientific">Ditylenchus dipsaci</name>
    <dbReference type="NCBI Taxonomy" id="166011"/>
    <lineage>
        <taxon>Eukaryota</taxon>
        <taxon>Metazoa</taxon>
        <taxon>Ecdysozoa</taxon>
        <taxon>Nematoda</taxon>
        <taxon>Chromadorea</taxon>
        <taxon>Rhabditida</taxon>
        <taxon>Tylenchina</taxon>
        <taxon>Tylenchomorpha</taxon>
        <taxon>Sphaerularioidea</taxon>
        <taxon>Anguinidae</taxon>
        <taxon>Anguininae</taxon>
        <taxon>Ditylenchus</taxon>
    </lineage>
</organism>
<sequence length="134" mass="14801">MGPIVPRALTAKAANRKYSTCSTSSQPPSLKSGPGSPQQFHAELLKERNLAVEKKAEKRKQSLVESNAKQQKLYLINPAASSEAKNKLVLTINEAFSQWQKGGSKATELDELIMEMICVDALLSQLWRRQGFSV</sequence>
<proteinExistence type="predicted"/>
<reference evidence="3" key="1">
    <citation type="submission" date="2022-11" db="UniProtKB">
        <authorList>
            <consortium name="WormBaseParasite"/>
        </authorList>
    </citation>
    <scope>IDENTIFICATION</scope>
</reference>
<keyword evidence="2" id="KW-1185">Reference proteome</keyword>
<dbReference type="WBParaSite" id="jg21990">
    <property type="protein sequence ID" value="jg21990"/>
    <property type="gene ID" value="jg21990"/>
</dbReference>
<feature type="compositionally biased region" description="Polar residues" evidence="1">
    <location>
        <begin position="17"/>
        <end position="38"/>
    </location>
</feature>
<evidence type="ECO:0000313" key="2">
    <source>
        <dbReference type="Proteomes" id="UP000887574"/>
    </source>
</evidence>
<feature type="region of interest" description="Disordered" evidence="1">
    <location>
        <begin position="14"/>
        <end position="38"/>
    </location>
</feature>
<evidence type="ECO:0000256" key="1">
    <source>
        <dbReference type="SAM" id="MobiDB-lite"/>
    </source>
</evidence>
<protein>
    <submittedName>
        <fullName evidence="3">Uncharacterized protein</fullName>
    </submittedName>
</protein>